<dbReference type="OrthoDB" id="659at2759"/>
<dbReference type="NCBIfam" id="TIGR03439">
    <property type="entry name" value="methyl_EasF"/>
    <property type="match status" value="1"/>
</dbReference>
<evidence type="ECO:0000256" key="1">
    <source>
        <dbReference type="ARBA" id="ARBA00022603"/>
    </source>
</evidence>
<feature type="domain" description="Histidine-specific methyltransferase SAM-dependent" evidence="4">
    <location>
        <begin position="38"/>
        <end position="327"/>
    </location>
</feature>
<keyword evidence="6" id="KW-1185">Reference proteome</keyword>
<evidence type="ECO:0008006" key="7">
    <source>
        <dbReference type="Google" id="ProtNLM"/>
    </source>
</evidence>
<organism evidence="5 6">
    <name type="scientific">Penicillium capsulatum</name>
    <dbReference type="NCBI Taxonomy" id="69766"/>
    <lineage>
        <taxon>Eukaryota</taxon>
        <taxon>Fungi</taxon>
        <taxon>Dikarya</taxon>
        <taxon>Ascomycota</taxon>
        <taxon>Pezizomycotina</taxon>
        <taxon>Eurotiomycetes</taxon>
        <taxon>Eurotiomycetidae</taxon>
        <taxon>Eurotiales</taxon>
        <taxon>Aspergillaceae</taxon>
        <taxon>Penicillium</taxon>
    </lineage>
</organism>
<evidence type="ECO:0000259" key="3">
    <source>
        <dbReference type="Pfam" id="PF03781"/>
    </source>
</evidence>
<dbReference type="InterPro" id="IPR029063">
    <property type="entry name" value="SAM-dependent_MTases_sf"/>
</dbReference>
<evidence type="ECO:0000256" key="2">
    <source>
        <dbReference type="ARBA" id="ARBA00022679"/>
    </source>
</evidence>
<dbReference type="Proteomes" id="UP001146351">
    <property type="component" value="Unassembled WGS sequence"/>
</dbReference>
<proteinExistence type="predicted"/>
<protein>
    <recommendedName>
        <fullName evidence="7">Histidine-specific methyltransferase SAM-dependent domain-containing protein</fullName>
    </recommendedName>
</protein>
<gene>
    <name evidence="5" type="ORF">N7492_002560</name>
</gene>
<dbReference type="Gene3D" id="3.40.50.150">
    <property type="entry name" value="Vaccinia Virus protein VP39"/>
    <property type="match status" value="1"/>
</dbReference>
<dbReference type="GO" id="GO:0032259">
    <property type="term" value="P:methylation"/>
    <property type="evidence" value="ECO:0007669"/>
    <property type="project" value="UniProtKB-KW"/>
</dbReference>
<accession>A0A9W9LVT4</accession>
<keyword evidence="2" id="KW-0808">Transferase</keyword>
<feature type="domain" description="Sulfatase-modifying factor enzyme-like" evidence="3">
    <location>
        <begin position="487"/>
        <end position="604"/>
    </location>
</feature>
<dbReference type="InterPro" id="IPR042095">
    <property type="entry name" value="SUMF_sf"/>
</dbReference>
<dbReference type="GO" id="GO:0008168">
    <property type="term" value="F:methyltransferase activity"/>
    <property type="evidence" value="ECO:0007669"/>
    <property type="project" value="UniProtKB-KW"/>
</dbReference>
<dbReference type="InterPro" id="IPR016187">
    <property type="entry name" value="CTDL_fold"/>
</dbReference>
<dbReference type="InterPro" id="IPR051128">
    <property type="entry name" value="EgtD_Methyltrsf_superfamily"/>
</dbReference>
<evidence type="ECO:0000313" key="5">
    <source>
        <dbReference type="EMBL" id="KAJ5179350.1"/>
    </source>
</evidence>
<keyword evidence="1" id="KW-0489">Methyltransferase</keyword>
<dbReference type="PANTHER" id="PTHR43397">
    <property type="entry name" value="ERGOTHIONEINE BIOSYNTHESIS PROTEIN 1"/>
    <property type="match status" value="1"/>
</dbReference>
<dbReference type="SUPFAM" id="SSF56436">
    <property type="entry name" value="C-type lectin-like"/>
    <property type="match status" value="1"/>
</dbReference>
<reference evidence="5" key="1">
    <citation type="submission" date="2022-11" db="EMBL/GenBank/DDBJ databases">
        <authorList>
            <person name="Petersen C."/>
        </authorList>
    </citation>
    <scope>NUCLEOTIDE SEQUENCE</scope>
    <source>
        <strain evidence="5">IBT 21917</strain>
    </source>
</reference>
<evidence type="ECO:0000313" key="6">
    <source>
        <dbReference type="Proteomes" id="UP001146351"/>
    </source>
</evidence>
<dbReference type="InterPro" id="IPR017805">
    <property type="entry name" value="SAM_MeTrfase_EasF-type_put"/>
</dbReference>
<dbReference type="Pfam" id="PF03781">
    <property type="entry name" value="FGE-sulfatase"/>
    <property type="match status" value="1"/>
</dbReference>
<dbReference type="EMBL" id="JAPQKO010000002">
    <property type="protein sequence ID" value="KAJ5179350.1"/>
    <property type="molecule type" value="Genomic_DNA"/>
</dbReference>
<comment type="caution">
    <text evidence="5">The sequence shown here is derived from an EMBL/GenBank/DDBJ whole genome shotgun (WGS) entry which is preliminary data.</text>
</comment>
<evidence type="ECO:0000259" key="4">
    <source>
        <dbReference type="Pfam" id="PF10017"/>
    </source>
</evidence>
<dbReference type="AlphaFoldDB" id="A0A9W9LVT4"/>
<dbReference type="InterPro" id="IPR005532">
    <property type="entry name" value="SUMF_dom"/>
</dbReference>
<dbReference type="Pfam" id="PF10017">
    <property type="entry name" value="Methyltransf_33"/>
    <property type="match status" value="1"/>
</dbReference>
<dbReference type="Gene3D" id="3.90.1580.10">
    <property type="entry name" value="paralog of FGE (formylglycine-generating enzyme)"/>
    <property type="match status" value="1"/>
</dbReference>
<name>A0A9W9LVT4_9EURO</name>
<dbReference type="PANTHER" id="PTHR43397:SF1">
    <property type="entry name" value="ERGOTHIONEINE BIOSYNTHESIS PROTEIN 1"/>
    <property type="match status" value="1"/>
</dbReference>
<sequence length="628" mass="71401">MSPSAVNFVDAVDIVNIHQHDTGLSLIDDLNHSLNPAEGSPRTFPTILLYDAKGLKLFEKITYLDEYYLTNAEIEVLKKHAGRIVERIPENAQLVELGSGNLRKIEILLQECERRQKRVDYYALDLSLVELQRTFAEISPDSFEYVGFHGLHGTYDDALAWLKSPDHQARPTIVLSMGSSIGNFSRSSAADFLGEFSKVLKPSDFLLIGLDACKTPDRVYKAYNDTQGITRQFYQNGLLHANEVLGFEAFKLDEWDIVTSYDIHEGCHQASYSPRVNVIINGITIPRGERLVFEEAFKYGRDERDELSRKAGLISQVEFGNADEDYCCCSDIHLTRATRGKPTEPRFYQQIFERGIDPDVEDPEQCHSHSEIPDEWPPLGEILDYQERVRNRARSILQTRSALTNRCLGEALWIGFEHEAMHLETFLYMLLQSEKTLPPIGVETPDFVGIAQSANESSRANKWFRIPKQRISVGLDDSDNNAIPRDSFGWDNEKPQRNVVVHSFEAQARPVTNGEYAQYLHAKSLQTAPASWVYIQDGKDYPFAKGIDQRNLATTEDCLKGFAVRTVFGLVPLELARDWPVMASHDELVGYAKWMECRIPTFEEAQSIYKHAKELQDLNHTSNGHLYV</sequence>
<reference evidence="5" key="2">
    <citation type="journal article" date="2023" name="IMA Fungus">
        <title>Comparative genomic study of the Penicillium genus elucidates a diverse pangenome and 15 lateral gene transfer events.</title>
        <authorList>
            <person name="Petersen C."/>
            <person name="Sorensen T."/>
            <person name="Nielsen M.R."/>
            <person name="Sondergaard T.E."/>
            <person name="Sorensen J.L."/>
            <person name="Fitzpatrick D.A."/>
            <person name="Frisvad J.C."/>
            <person name="Nielsen K.L."/>
        </authorList>
    </citation>
    <scope>NUCLEOTIDE SEQUENCE</scope>
    <source>
        <strain evidence="5">IBT 21917</strain>
    </source>
</reference>
<dbReference type="InterPro" id="IPR019257">
    <property type="entry name" value="MeTrfase_dom"/>
</dbReference>